<feature type="region of interest" description="Disordered" evidence="1">
    <location>
        <begin position="108"/>
        <end position="136"/>
    </location>
</feature>
<evidence type="ECO:0000313" key="2">
    <source>
        <dbReference type="EMBL" id="KAJ1117633.1"/>
    </source>
</evidence>
<dbReference type="AlphaFoldDB" id="A0AAV7NTD4"/>
<dbReference type="Proteomes" id="UP001066276">
    <property type="component" value="Chromosome 8"/>
</dbReference>
<name>A0AAV7NTD4_PLEWA</name>
<proteinExistence type="predicted"/>
<feature type="region of interest" description="Disordered" evidence="1">
    <location>
        <begin position="14"/>
        <end position="54"/>
    </location>
</feature>
<gene>
    <name evidence="2" type="ORF">NDU88_005830</name>
</gene>
<protein>
    <submittedName>
        <fullName evidence="2">Uncharacterized protein</fullName>
    </submittedName>
</protein>
<evidence type="ECO:0000256" key="1">
    <source>
        <dbReference type="SAM" id="MobiDB-lite"/>
    </source>
</evidence>
<feature type="compositionally biased region" description="Basic and acidic residues" evidence="1">
    <location>
        <begin position="124"/>
        <end position="136"/>
    </location>
</feature>
<feature type="compositionally biased region" description="Polar residues" evidence="1">
    <location>
        <begin position="25"/>
        <end position="35"/>
    </location>
</feature>
<organism evidence="2 3">
    <name type="scientific">Pleurodeles waltl</name>
    <name type="common">Iberian ribbed newt</name>
    <dbReference type="NCBI Taxonomy" id="8319"/>
    <lineage>
        <taxon>Eukaryota</taxon>
        <taxon>Metazoa</taxon>
        <taxon>Chordata</taxon>
        <taxon>Craniata</taxon>
        <taxon>Vertebrata</taxon>
        <taxon>Euteleostomi</taxon>
        <taxon>Amphibia</taxon>
        <taxon>Batrachia</taxon>
        <taxon>Caudata</taxon>
        <taxon>Salamandroidea</taxon>
        <taxon>Salamandridae</taxon>
        <taxon>Pleurodelinae</taxon>
        <taxon>Pleurodeles</taxon>
    </lineage>
</organism>
<sequence>MILCNLAHLALQGPKKNPGALPKGTHTQGLKSNTLGPHREGLRQPTGSDIHTQDQRGLSCCSWLAFWRAADWSMHQGVGRSPQWRLVVGAEIRVKDASLPGEHTEAVRLGRAPRPGGGPLADWSRPEQPRDEGREQGVEAVTEGAQARRSMQWTILGPWMHGFGFAAGFGRIEGAGPISVASRAGLVADPNWVRRSERGNPPPIET</sequence>
<dbReference type="EMBL" id="JANPWB010000012">
    <property type="protein sequence ID" value="KAJ1117633.1"/>
    <property type="molecule type" value="Genomic_DNA"/>
</dbReference>
<accession>A0AAV7NTD4</accession>
<evidence type="ECO:0000313" key="3">
    <source>
        <dbReference type="Proteomes" id="UP001066276"/>
    </source>
</evidence>
<comment type="caution">
    <text evidence="2">The sequence shown here is derived from an EMBL/GenBank/DDBJ whole genome shotgun (WGS) entry which is preliminary data.</text>
</comment>
<reference evidence="2" key="1">
    <citation type="journal article" date="2022" name="bioRxiv">
        <title>Sequencing and chromosome-scale assembly of the giantPleurodeles waltlgenome.</title>
        <authorList>
            <person name="Brown T."/>
            <person name="Elewa A."/>
            <person name="Iarovenko S."/>
            <person name="Subramanian E."/>
            <person name="Araus A.J."/>
            <person name="Petzold A."/>
            <person name="Susuki M."/>
            <person name="Suzuki K.-i.T."/>
            <person name="Hayashi T."/>
            <person name="Toyoda A."/>
            <person name="Oliveira C."/>
            <person name="Osipova E."/>
            <person name="Leigh N.D."/>
            <person name="Simon A."/>
            <person name="Yun M.H."/>
        </authorList>
    </citation>
    <scope>NUCLEOTIDE SEQUENCE</scope>
    <source>
        <strain evidence="2">20211129_DDA</strain>
        <tissue evidence="2">Liver</tissue>
    </source>
</reference>
<keyword evidence="3" id="KW-1185">Reference proteome</keyword>